<dbReference type="EMBL" id="FODE01000011">
    <property type="protein sequence ID" value="SEN62491.1"/>
    <property type="molecule type" value="Genomic_DNA"/>
</dbReference>
<keyword evidence="3" id="KW-1185">Reference proteome</keyword>
<name>A0A1H8I2G2_9RHOB</name>
<evidence type="ECO:0000313" key="2">
    <source>
        <dbReference type="EMBL" id="SEN62491.1"/>
    </source>
</evidence>
<keyword evidence="1" id="KW-0812">Transmembrane</keyword>
<dbReference type="RefSeq" id="WP_090611749.1">
    <property type="nucleotide sequence ID" value="NZ_CP067124.1"/>
</dbReference>
<sequence>MSVFETMIWAGAAVTLAGLAALIWCIFTVARARRQGLDDEALRLKMRSVLAVNMAALAASALGLIAVVTGIILAP</sequence>
<keyword evidence="1" id="KW-0472">Membrane</keyword>
<organism evidence="2 3">
    <name type="scientific">Paracoccus alcaliphilus</name>
    <dbReference type="NCBI Taxonomy" id="34002"/>
    <lineage>
        <taxon>Bacteria</taxon>
        <taxon>Pseudomonadati</taxon>
        <taxon>Pseudomonadota</taxon>
        <taxon>Alphaproteobacteria</taxon>
        <taxon>Rhodobacterales</taxon>
        <taxon>Paracoccaceae</taxon>
        <taxon>Paracoccus</taxon>
    </lineage>
</organism>
<feature type="transmembrane region" description="Helical" evidence="1">
    <location>
        <begin position="6"/>
        <end position="29"/>
    </location>
</feature>
<keyword evidence="1" id="KW-1133">Transmembrane helix</keyword>
<accession>A0A1H8I2G2</accession>
<dbReference type="AlphaFoldDB" id="A0A1H8I2G2"/>
<reference evidence="2 3" key="1">
    <citation type="submission" date="2016-10" db="EMBL/GenBank/DDBJ databases">
        <authorList>
            <person name="de Groot N.N."/>
        </authorList>
    </citation>
    <scope>NUCLEOTIDE SEQUENCE [LARGE SCALE GENOMIC DNA]</scope>
    <source>
        <strain evidence="2 3">DSM 8512</strain>
    </source>
</reference>
<evidence type="ECO:0000256" key="1">
    <source>
        <dbReference type="SAM" id="Phobius"/>
    </source>
</evidence>
<dbReference type="STRING" id="34002.SAMN04489859_101159"/>
<feature type="transmembrane region" description="Helical" evidence="1">
    <location>
        <begin position="50"/>
        <end position="74"/>
    </location>
</feature>
<gene>
    <name evidence="2" type="ORF">SAMN04489859_101159</name>
</gene>
<protein>
    <submittedName>
        <fullName evidence="2">Uncharacterized protein</fullName>
    </submittedName>
</protein>
<proteinExistence type="predicted"/>
<dbReference type="Proteomes" id="UP000199054">
    <property type="component" value="Unassembled WGS sequence"/>
</dbReference>
<evidence type="ECO:0000313" key="3">
    <source>
        <dbReference type="Proteomes" id="UP000199054"/>
    </source>
</evidence>